<protein>
    <submittedName>
        <fullName evidence="1">Uncharacterized protein</fullName>
    </submittedName>
</protein>
<reference evidence="1" key="1">
    <citation type="journal article" date="2014" name="Int. J. Syst. Evol. Microbiol.">
        <title>Complete genome sequence of Corynebacterium casei LMG S-19264T (=DSM 44701T), isolated from a smear-ripened cheese.</title>
        <authorList>
            <consortium name="US DOE Joint Genome Institute (JGI-PGF)"/>
            <person name="Walter F."/>
            <person name="Albersmeier A."/>
            <person name="Kalinowski J."/>
            <person name="Ruckert C."/>
        </authorList>
    </citation>
    <scope>NUCLEOTIDE SEQUENCE</scope>
    <source>
        <strain evidence="1">JCM 4346</strain>
    </source>
</reference>
<dbReference type="Proteomes" id="UP000658320">
    <property type="component" value="Unassembled WGS sequence"/>
</dbReference>
<dbReference type="AlphaFoldDB" id="A0A918KXZ8"/>
<sequence>MPHSRSGGVRVRTAPADKLRLLPWTTPDGKPCYLSTDSDTSRLSLLADDVEAAQLDSGEQVLAGARAVLADPHAGERAVRFALRRATECLADALRVAASRGERIPLETPAP</sequence>
<proteinExistence type="predicted"/>
<reference evidence="1" key="2">
    <citation type="submission" date="2020-09" db="EMBL/GenBank/DDBJ databases">
        <authorList>
            <person name="Sun Q."/>
            <person name="Ohkuma M."/>
        </authorList>
    </citation>
    <scope>NUCLEOTIDE SEQUENCE</scope>
    <source>
        <strain evidence="1">JCM 4346</strain>
    </source>
</reference>
<organism evidence="1 2">
    <name type="scientific">Streptomyces aurantiogriseus</name>
    <dbReference type="NCBI Taxonomy" id="66870"/>
    <lineage>
        <taxon>Bacteria</taxon>
        <taxon>Bacillati</taxon>
        <taxon>Actinomycetota</taxon>
        <taxon>Actinomycetes</taxon>
        <taxon>Kitasatosporales</taxon>
        <taxon>Streptomycetaceae</taxon>
        <taxon>Streptomyces</taxon>
    </lineage>
</organism>
<evidence type="ECO:0000313" key="2">
    <source>
        <dbReference type="Proteomes" id="UP000658320"/>
    </source>
</evidence>
<gene>
    <name evidence="1" type="ORF">GCM10010251_71620</name>
</gene>
<name>A0A918KXZ8_9ACTN</name>
<comment type="caution">
    <text evidence="1">The sequence shown here is derived from an EMBL/GenBank/DDBJ whole genome shotgun (WGS) entry which is preliminary data.</text>
</comment>
<evidence type="ECO:0000313" key="1">
    <source>
        <dbReference type="EMBL" id="GGR44410.1"/>
    </source>
</evidence>
<dbReference type="EMBL" id="BMSX01000021">
    <property type="protein sequence ID" value="GGR44410.1"/>
    <property type="molecule type" value="Genomic_DNA"/>
</dbReference>
<accession>A0A918KXZ8</accession>
<keyword evidence="2" id="KW-1185">Reference proteome</keyword>